<comment type="caution">
    <text evidence="4">The sequence shown here is derived from an EMBL/GenBank/DDBJ whole genome shotgun (WGS) entry which is preliminary data.</text>
</comment>
<dbReference type="InterPro" id="IPR041698">
    <property type="entry name" value="Methyltransf_25"/>
</dbReference>
<dbReference type="Pfam" id="PF13649">
    <property type="entry name" value="Methyltransf_25"/>
    <property type="match status" value="1"/>
</dbReference>
<evidence type="ECO:0000256" key="1">
    <source>
        <dbReference type="ARBA" id="ARBA00022603"/>
    </source>
</evidence>
<name>A0A0B2B7H8_9ACTN</name>
<evidence type="ECO:0000259" key="3">
    <source>
        <dbReference type="Pfam" id="PF13649"/>
    </source>
</evidence>
<feature type="domain" description="Methyltransferase" evidence="3">
    <location>
        <begin position="54"/>
        <end position="146"/>
    </location>
</feature>
<dbReference type="PANTHER" id="PTHR43861:SF1">
    <property type="entry name" value="TRANS-ACONITATE 2-METHYLTRANSFERASE"/>
    <property type="match status" value="1"/>
</dbReference>
<dbReference type="Gene3D" id="3.40.50.150">
    <property type="entry name" value="Vaccinia Virus protein VP39"/>
    <property type="match status" value="1"/>
</dbReference>
<keyword evidence="1 4" id="KW-0489">Methyltransferase</keyword>
<evidence type="ECO:0000313" key="4">
    <source>
        <dbReference type="EMBL" id="PJJ56759.1"/>
    </source>
</evidence>
<reference evidence="4 5" key="1">
    <citation type="submission" date="2017-11" db="EMBL/GenBank/DDBJ databases">
        <title>Genomic Encyclopedia of Archaeal and Bacterial Type Strains, Phase II (KMG-II): From Individual Species to Whole Genera.</title>
        <authorList>
            <person name="Goeker M."/>
        </authorList>
    </citation>
    <scope>NUCLEOTIDE SEQUENCE [LARGE SCALE GENOMIC DNA]</scope>
    <source>
        <strain evidence="4 5">DSM 27763</strain>
    </source>
</reference>
<evidence type="ECO:0000313" key="5">
    <source>
        <dbReference type="Proteomes" id="UP000230842"/>
    </source>
</evidence>
<dbReference type="PANTHER" id="PTHR43861">
    <property type="entry name" value="TRANS-ACONITATE 2-METHYLTRANSFERASE-RELATED"/>
    <property type="match status" value="1"/>
</dbReference>
<dbReference type="RefSeq" id="WP_039362917.1">
    <property type="nucleotide sequence ID" value="NZ_PGEZ01000001.1"/>
</dbReference>
<keyword evidence="5" id="KW-1185">Reference proteome</keyword>
<dbReference type="SUPFAM" id="SSF53335">
    <property type="entry name" value="S-adenosyl-L-methionine-dependent methyltransferases"/>
    <property type="match status" value="1"/>
</dbReference>
<sequence length="229" mass="25316">MSRPPWFIDELAFAGRENLDPKHVARYDEKEDAGAAEEVALLRRHGLSGDSVLVEFGPGTGQFTVEVAPVCAHVVAVDVSPVMLRALREKLDGHPRVELVQAGFLTYEHAGAPADVAYSRLALHHLPDFWKAVALERIRRILRPGGIFRLVDVAYDFGPGEAEKRLGAWCAEYGEGADGTWGRGDVEEHIRDEHSTFTWLLEPMLERAGFVVENAERSGVMSAYVLRAA</sequence>
<proteinExistence type="predicted"/>
<dbReference type="GO" id="GO:0008168">
    <property type="term" value="F:methyltransferase activity"/>
    <property type="evidence" value="ECO:0007669"/>
    <property type="project" value="UniProtKB-KW"/>
</dbReference>
<keyword evidence="2 4" id="KW-0808">Transferase</keyword>
<evidence type="ECO:0000256" key="2">
    <source>
        <dbReference type="ARBA" id="ARBA00022679"/>
    </source>
</evidence>
<accession>A0A0B2B7H8</accession>
<organism evidence="4 5">
    <name type="scientific">Mumia flava</name>
    <dbReference type="NCBI Taxonomy" id="1348852"/>
    <lineage>
        <taxon>Bacteria</taxon>
        <taxon>Bacillati</taxon>
        <taxon>Actinomycetota</taxon>
        <taxon>Actinomycetes</taxon>
        <taxon>Propionibacteriales</taxon>
        <taxon>Nocardioidaceae</taxon>
        <taxon>Mumia</taxon>
    </lineage>
</organism>
<dbReference type="CDD" id="cd02440">
    <property type="entry name" value="AdoMet_MTases"/>
    <property type="match status" value="1"/>
</dbReference>
<dbReference type="EMBL" id="PGEZ01000001">
    <property type="protein sequence ID" value="PJJ56759.1"/>
    <property type="molecule type" value="Genomic_DNA"/>
</dbReference>
<gene>
    <name evidence="4" type="ORF">CLV56_0970</name>
</gene>
<dbReference type="InterPro" id="IPR029063">
    <property type="entry name" value="SAM-dependent_MTases_sf"/>
</dbReference>
<protein>
    <submittedName>
        <fullName evidence="4">Methyltransferase family protein</fullName>
    </submittedName>
</protein>
<dbReference type="GO" id="GO:0032259">
    <property type="term" value="P:methylation"/>
    <property type="evidence" value="ECO:0007669"/>
    <property type="project" value="UniProtKB-KW"/>
</dbReference>
<dbReference type="Proteomes" id="UP000230842">
    <property type="component" value="Unassembled WGS sequence"/>
</dbReference>
<dbReference type="OrthoDB" id="9797252at2"/>
<dbReference type="AlphaFoldDB" id="A0A0B2B7H8"/>